<dbReference type="PIRSF" id="PIRSF000388">
    <property type="entry name" value="Pantoate_hydroxy_MeTrfase"/>
    <property type="match status" value="1"/>
</dbReference>
<dbReference type="EC" id="2.1.2.11" evidence="7"/>
<dbReference type="SUPFAM" id="SSF51621">
    <property type="entry name" value="Phosphoenolpyruvate/pyruvate domain"/>
    <property type="match status" value="1"/>
</dbReference>
<evidence type="ECO:0000256" key="7">
    <source>
        <dbReference type="HAMAP-Rule" id="MF_00156"/>
    </source>
</evidence>
<evidence type="ECO:0000256" key="4">
    <source>
        <dbReference type="ARBA" id="ARBA00022655"/>
    </source>
</evidence>
<dbReference type="NCBIfam" id="NF001452">
    <property type="entry name" value="PRK00311.1"/>
    <property type="match status" value="1"/>
</dbReference>
<keyword evidence="5 7" id="KW-0808">Transferase</keyword>
<feature type="binding site" evidence="7 9">
    <location>
        <position position="120"/>
    </location>
    <ligand>
        <name>3-methyl-2-oxobutanoate</name>
        <dbReference type="ChEBI" id="CHEBI:11851"/>
    </ligand>
</feature>
<comment type="pathway">
    <text evidence="1 7">Cofactor biosynthesis; (R)-pantothenate biosynthesis; (R)-pantoate from 3-methyl-2-oxobutanoate: step 1/2.</text>
</comment>
<name>A0A9D5KAH3_UNCW3</name>
<organism evidence="11 12">
    <name type="scientific">candidate division WOR-3 bacterium</name>
    <dbReference type="NCBI Taxonomy" id="2052148"/>
    <lineage>
        <taxon>Bacteria</taxon>
        <taxon>Bacteria division WOR-3</taxon>
    </lineage>
</organism>
<dbReference type="GO" id="GO:0000287">
    <property type="term" value="F:magnesium ion binding"/>
    <property type="evidence" value="ECO:0007669"/>
    <property type="project" value="TreeGrafter"/>
</dbReference>
<comment type="similarity">
    <text evidence="2 7">Belongs to the PanB family.</text>
</comment>
<dbReference type="Pfam" id="PF02548">
    <property type="entry name" value="Pantoate_transf"/>
    <property type="match status" value="1"/>
</dbReference>
<feature type="binding site" evidence="7 10">
    <location>
        <position position="122"/>
    </location>
    <ligand>
        <name>Mg(2+)</name>
        <dbReference type="ChEBI" id="CHEBI:18420"/>
    </ligand>
</feature>
<dbReference type="CDD" id="cd06557">
    <property type="entry name" value="KPHMT-like"/>
    <property type="match status" value="1"/>
</dbReference>
<dbReference type="NCBIfam" id="TIGR00222">
    <property type="entry name" value="panB"/>
    <property type="match status" value="1"/>
</dbReference>
<feature type="binding site" evidence="7 10">
    <location>
        <position position="91"/>
    </location>
    <ligand>
        <name>Mg(2+)</name>
        <dbReference type="ChEBI" id="CHEBI:18420"/>
    </ligand>
</feature>
<comment type="cofactor">
    <cofactor evidence="7 10">
        <name>Mg(2+)</name>
        <dbReference type="ChEBI" id="CHEBI:18420"/>
    </cofactor>
    <text evidence="7 10">Binds 1 Mg(2+) ion per subunit.</text>
</comment>
<evidence type="ECO:0000313" key="12">
    <source>
        <dbReference type="Proteomes" id="UP000630660"/>
    </source>
</evidence>
<reference evidence="11" key="1">
    <citation type="submission" date="2019-11" db="EMBL/GenBank/DDBJ databases">
        <title>Microbial mats filling the niche in hypersaline microbial mats.</title>
        <authorList>
            <person name="Wong H.L."/>
            <person name="Macleod F.I."/>
            <person name="White R.A. III"/>
            <person name="Burns B.P."/>
        </authorList>
    </citation>
    <scope>NUCLEOTIDE SEQUENCE</scope>
    <source>
        <strain evidence="11">Bin_327</strain>
    </source>
</reference>
<keyword evidence="4 7" id="KW-0566">Pantothenate biosynthesis</keyword>
<dbReference type="GO" id="GO:0005737">
    <property type="term" value="C:cytoplasm"/>
    <property type="evidence" value="ECO:0007669"/>
    <property type="project" value="UniProtKB-SubCell"/>
</dbReference>
<proteinExistence type="inferred from homology"/>
<gene>
    <name evidence="7 11" type="primary">panB</name>
    <name evidence="11" type="ORF">GF359_05365</name>
</gene>
<dbReference type="HAMAP" id="MF_00156">
    <property type="entry name" value="PanB"/>
    <property type="match status" value="1"/>
</dbReference>
<feature type="binding site" evidence="7 9">
    <location>
        <begin position="52"/>
        <end position="53"/>
    </location>
    <ligand>
        <name>3-methyl-2-oxobutanoate</name>
        <dbReference type="ChEBI" id="CHEBI:11851"/>
    </ligand>
</feature>
<accession>A0A9D5KAH3</accession>
<evidence type="ECO:0000256" key="8">
    <source>
        <dbReference type="PIRSR" id="PIRSR000388-1"/>
    </source>
</evidence>
<keyword evidence="7 10" id="KW-0460">Magnesium</keyword>
<comment type="subunit">
    <text evidence="3 7">Homodecamer; pentamer of dimers.</text>
</comment>
<dbReference type="GO" id="GO:0003864">
    <property type="term" value="F:3-methyl-2-oxobutanoate hydroxymethyltransferase activity"/>
    <property type="evidence" value="ECO:0007669"/>
    <property type="project" value="UniProtKB-UniRule"/>
</dbReference>
<comment type="catalytic activity">
    <reaction evidence="7">
        <text>(6R)-5,10-methylene-5,6,7,8-tetrahydrofolate + 3-methyl-2-oxobutanoate + H2O = 2-dehydropantoate + (6S)-5,6,7,8-tetrahydrofolate</text>
        <dbReference type="Rhea" id="RHEA:11824"/>
        <dbReference type="ChEBI" id="CHEBI:11561"/>
        <dbReference type="ChEBI" id="CHEBI:11851"/>
        <dbReference type="ChEBI" id="CHEBI:15377"/>
        <dbReference type="ChEBI" id="CHEBI:15636"/>
        <dbReference type="ChEBI" id="CHEBI:57453"/>
        <dbReference type="EC" id="2.1.2.11"/>
    </reaction>
</comment>
<dbReference type="FunFam" id="3.20.20.60:FF:000003">
    <property type="entry name" value="3-methyl-2-oxobutanoate hydroxymethyltransferase"/>
    <property type="match status" value="1"/>
</dbReference>
<dbReference type="InterPro" id="IPR003700">
    <property type="entry name" value="Pantoate_hydroxy_MeTrfase"/>
</dbReference>
<protein>
    <recommendedName>
        <fullName evidence="7">3-methyl-2-oxobutanoate hydroxymethyltransferase</fullName>
        <ecNumber evidence="7">2.1.2.11</ecNumber>
    </recommendedName>
    <alternativeName>
        <fullName evidence="7">Ketopantoate hydroxymethyltransferase</fullName>
        <shortName evidence="7">KPHMT</shortName>
    </alternativeName>
</protein>
<dbReference type="PANTHER" id="PTHR20881">
    <property type="entry name" value="3-METHYL-2-OXOBUTANOATE HYDROXYMETHYLTRANSFERASE"/>
    <property type="match status" value="1"/>
</dbReference>
<evidence type="ECO:0000256" key="1">
    <source>
        <dbReference type="ARBA" id="ARBA00005033"/>
    </source>
</evidence>
<feature type="binding site" evidence="7 9">
    <location>
        <position position="91"/>
    </location>
    <ligand>
        <name>3-methyl-2-oxobutanoate</name>
        <dbReference type="ChEBI" id="CHEBI:11851"/>
    </ligand>
</feature>
<dbReference type="GO" id="GO:0015940">
    <property type="term" value="P:pantothenate biosynthetic process"/>
    <property type="evidence" value="ECO:0007669"/>
    <property type="project" value="UniProtKB-UniRule"/>
</dbReference>
<evidence type="ECO:0000256" key="2">
    <source>
        <dbReference type="ARBA" id="ARBA00008676"/>
    </source>
</evidence>
<feature type="binding site" evidence="7 10">
    <location>
        <position position="52"/>
    </location>
    <ligand>
        <name>Mg(2+)</name>
        <dbReference type="ChEBI" id="CHEBI:18420"/>
    </ligand>
</feature>
<dbReference type="Proteomes" id="UP000630660">
    <property type="component" value="Unassembled WGS sequence"/>
</dbReference>
<evidence type="ECO:0000313" key="11">
    <source>
        <dbReference type="EMBL" id="MBD3364624.1"/>
    </source>
</evidence>
<dbReference type="Gene3D" id="3.20.20.60">
    <property type="entry name" value="Phosphoenolpyruvate-binding domains"/>
    <property type="match status" value="1"/>
</dbReference>
<comment type="subcellular location">
    <subcellularLocation>
        <location evidence="7">Cytoplasm</location>
    </subcellularLocation>
</comment>
<comment type="caution">
    <text evidence="11">The sequence shown here is derived from an EMBL/GenBank/DDBJ whole genome shotgun (WGS) entry which is preliminary data.</text>
</comment>
<dbReference type="AlphaFoldDB" id="A0A9D5KAH3"/>
<comment type="function">
    <text evidence="6 7">Catalyzes the reversible reaction in which hydroxymethyl group from 5,10-methylenetetrahydrofolate is transferred onto alpha-ketoisovalerate to form ketopantoate.</text>
</comment>
<dbReference type="InterPro" id="IPR015813">
    <property type="entry name" value="Pyrv/PenolPyrv_kinase-like_dom"/>
</dbReference>
<evidence type="ECO:0000256" key="9">
    <source>
        <dbReference type="PIRSR" id="PIRSR000388-2"/>
    </source>
</evidence>
<keyword evidence="7 10" id="KW-0479">Metal-binding</keyword>
<evidence type="ECO:0000256" key="10">
    <source>
        <dbReference type="PIRSR" id="PIRSR000388-3"/>
    </source>
</evidence>
<evidence type="ECO:0000256" key="5">
    <source>
        <dbReference type="ARBA" id="ARBA00022679"/>
    </source>
</evidence>
<sequence>MSRSYPDEKKSFSVPRIMKMKGKGTLATITCYDATFARIIDKTPIQLVLVGDSAANVIYGLDSTLPVSIDEMVMHTRAVAAGLSKALLVADMPFGSYQPSAEIAITNASKLLAAGAQAVKVEGGSPHIREIIGKLVEVGIPVMGHLGLTPQSVHKIGGYKLQGKKDADAELMLSEAGLLEEAGCFSIVLEKIPAELAEKITSAVSVPTIGIGAGPDCDGQILVLYDILGLDPEFKPRFVRRYAELEQVIREALERYTEDVSRGKFPSEEESF</sequence>
<feature type="active site" description="Proton acceptor" evidence="7 8">
    <location>
        <position position="190"/>
    </location>
</feature>
<evidence type="ECO:0000256" key="6">
    <source>
        <dbReference type="ARBA" id="ARBA00056497"/>
    </source>
</evidence>
<dbReference type="InterPro" id="IPR040442">
    <property type="entry name" value="Pyrv_kinase-like_dom_sf"/>
</dbReference>
<keyword evidence="7" id="KW-0963">Cytoplasm</keyword>
<dbReference type="EMBL" id="WJKJ01000170">
    <property type="protein sequence ID" value="MBD3364624.1"/>
    <property type="molecule type" value="Genomic_DNA"/>
</dbReference>
<evidence type="ECO:0000256" key="3">
    <source>
        <dbReference type="ARBA" id="ARBA00011424"/>
    </source>
</evidence>
<dbReference type="PANTHER" id="PTHR20881:SF0">
    <property type="entry name" value="3-METHYL-2-OXOBUTANOATE HYDROXYMETHYLTRANSFERASE"/>
    <property type="match status" value="1"/>
</dbReference>